<dbReference type="EMBL" id="QJUL01000001">
    <property type="protein sequence ID" value="TBU97536.1"/>
    <property type="molecule type" value="Genomic_DNA"/>
</dbReference>
<evidence type="ECO:0000256" key="4">
    <source>
        <dbReference type="ARBA" id="ARBA00022723"/>
    </source>
</evidence>
<dbReference type="InterPro" id="IPR036523">
    <property type="entry name" value="SurE-like_sf"/>
</dbReference>
<dbReference type="AlphaFoldDB" id="A0A4V2KD49"/>
<dbReference type="EC" id="3.1.3.5" evidence="3"/>
<feature type="signal peptide" evidence="6">
    <location>
        <begin position="1"/>
        <end position="23"/>
    </location>
</feature>
<dbReference type="InterPro" id="IPR002828">
    <property type="entry name" value="SurE-like_Pase/nucleotidase"/>
</dbReference>
<keyword evidence="5" id="KW-0378">Hydrolase</keyword>
<dbReference type="RefSeq" id="WP_131197108.1">
    <property type="nucleotide sequence ID" value="NZ_QJUL01000001.1"/>
</dbReference>
<evidence type="ECO:0000256" key="2">
    <source>
        <dbReference type="ARBA" id="ARBA00011062"/>
    </source>
</evidence>
<evidence type="ECO:0000256" key="5">
    <source>
        <dbReference type="ARBA" id="ARBA00022801"/>
    </source>
</evidence>
<reference evidence="8 9" key="1">
    <citation type="submission" date="2018-06" db="EMBL/GenBank/DDBJ databases">
        <title>Three novel Pseudomonas species isolated from symptomatic oak.</title>
        <authorList>
            <person name="Bueno-Gonzalez V."/>
            <person name="Brady C."/>
        </authorList>
    </citation>
    <scope>NUCLEOTIDE SEQUENCE [LARGE SCALE GENOMIC DNA]</scope>
    <source>
        <strain evidence="8 9">P6B</strain>
    </source>
</reference>
<dbReference type="Proteomes" id="UP000293172">
    <property type="component" value="Unassembled WGS sequence"/>
</dbReference>
<dbReference type="Pfam" id="PF01975">
    <property type="entry name" value="SurE"/>
    <property type="match status" value="1"/>
</dbReference>
<dbReference type="GO" id="GO:0046872">
    <property type="term" value="F:metal ion binding"/>
    <property type="evidence" value="ECO:0007669"/>
    <property type="project" value="UniProtKB-KW"/>
</dbReference>
<accession>A0A4V2KD49</accession>
<evidence type="ECO:0000259" key="7">
    <source>
        <dbReference type="Pfam" id="PF01975"/>
    </source>
</evidence>
<evidence type="ECO:0000256" key="3">
    <source>
        <dbReference type="ARBA" id="ARBA00012643"/>
    </source>
</evidence>
<protein>
    <recommendedName>
        <fullName evidence="3">5'-nucleotidase</fullName>
        <ecNumber evidence="3">3.1.3.5</ecNumber>
    </recommendedName>
</protein>
<dbReference type="PANTHER" id="PTHR30457:SF0">
    <property type="entry name" value="PHOSPHATASE, PUTATIVE (AFU_ORTHOLOGUE AFUA_4G01070)-RELATED"/>
    <property type="match status" value="1"/>
</dbReference>
<dbReference type="GO" id="GO:0008253">
    <property type="term" value="F:5'-nucleotidase activity"/>
    <property type="evidence" value="ECO:0007669"/>
    <property type="project" value="UniProtKB-EC"/>
</dbReference>
<comment type="similarity">
    <text evidence="2">Belongs to the SurE nucleotidase family.</text>
</comment>
<dbReference type="Gene3D" id="3.40.1210.10">
    <property type="entry name" value="Survival protein SurE-like phosphatase/nucleotidase"/>
    <property type="match status" value="1"/>
</dbReference>
<keyword evidence="6" id="KW-0732">Signal</keyword>
<proteinExistence type="inferred from homology"/>
<dbReference type="InterPro" id="IPR030048">
    <property type="entry name" value="SurE"/>
</dbReference>
<gene>
    <name evidence="8" type="ORF">DNK44_00690</name>
</gene>
<dbReference type="SUPFAM" id="SSF64167">
    <property type="entry name" value="SurE-like"/>
    <property type="match status" value="1"/>
</dbReference>
<comment type="caution">
    <text evidence="8">The sequence shown here is derived from an EMBL/GenBank/DDBJ whole genome shotgun (WGS) entry which is preliminary data.</text>
</comment>
<evidence type="ECO:0000256" key="6">
    <source>
        <dbReference type="SAM" id="SignalP"/>
    </source>
</evidence>
<comment type="catalytic activity">
    <reaction evidence="1">
        <text>a ribonucleoside 5'-phosphate + H2O = a ribonucleoside + phosphate</text>
        <dbReference type="Rhea" id="RHEA:12484"/>
        <dbReference type="ChEBI" id="CHEBI:15377"/>
        <dbReference type="ChEBI" id="CHEBI:18254"/>
        <dbReference type="ChEBI" id="CHEBI:43474"/>
        <dbReference type="ChEBI" id="CHEBI:58043"/>
        <dbReference type="EC" id="3.1.3.5"/>
    </reaction>
</comment>
<evidence type="ECO:0000256" key="1">
    <source>
        <dbReference type="ARBA" id="ARBA00000815"/>
    </source>
</evidence>
<feature type="chain" id="PRO_5021007416" description="5'-nucleotidase" evidence="6">
    <location>
        <begin position="24"/>
        <end position="316"/>
    </location>
</feature>
<dbReference type="OrthoDB" id="9780815at2"/>
<dbReference type="PANTHER" id="PTHR30457">
    <property type="entry name" value="5'-NUCLEOTIDASE SURE"/>
    <property type="match status" value="1"/>
</dbReference>
<evidence type="ECO:0000313" key="8">
    <source>
        <dbReference type="EMBL" id="TBU97536.1"/>
    </source>
</evidence>
<organism evidence="8 9">
    <name type="scientific">Phytopseudomonas dryadis</name>
    <dbReference type="NCBI Taxonomy" id="2487520"/>
    <lineage>
        <taxon>Bacteria</taxon>
        <taxon>Pseudomonadati</taxon>
        <taxon>Pseudomonadota</taxon>
        <taxon>Gammaproteobacteria</taxon>
        <taxon>Pseudomonadales</taxon>
        <taxon>Pseudomonadaceae</taxon>
        <taxon>Phytopseudomonas</taxon>
    </lineage>
</organism>
<evidence type="ECO:0000313" key="9">
    <source>
        <dbReference type="Proteomes" id="UP000293172"/>
    </source>
</evidence>
<keyword evidence="4" id="KW-0479">Metal-binding</keyword>
<feature type="domain" description="Survival protein SurE-like phosphatase/nucleotidase" evidence="7">
    <location>
        <begin position="26"/>
        <end position="232"/>
    </location>
</feature>
<sequence length="316" mass="33491">MTFPTWRLAGALALAMAASPASALNILLSNDDGYDHPNLRAVYDVLKARGHTVKVTAPYREQSARGGAFFYGREVSIGRDEDPAYPDSHYLTTWEDGRCESPECAGKDVRIEISGTPVMAVLLGLEKILPDPDLVIVGPNPGNNLGPLNNISGTFNAAATALQKGVPSIAVSVDLKEKDTARVAEIVARLVDTLERTRIPGAALLPPDIGLNVNLPPVDAIQGIHLTRIGSKVPFDIVYTDDLGPLFKAQAGKPGISFAAATPPTEAQREDEAVWLAKGYITISPFTGLPGETAQPAAAQALLGLPLHPAEEVRQP</sequence>
<name>A0A4V2KD49_9GAMM</name>